<reference evidence="1" key="1">
    <citation type="journal article" date="2015" name="Nature">
        <title>Complex archaea that bridge the gap between prokaryotes and eukaryotes.</title>
        <authorList>
            <person name="Spang A."/>
            <person name="Saw J.H."/>
            <person name="Jorgensen S.L."/>
            <person name="Zaremba-Niedzwiedzka K."/>
            <person name="Martijn J."/>
            <person name="Lind A.E."/>
            <person name="van Eijk R."/>
            <person name="Schleper C."/>
            <person name="Guy L."/>
            <person name="Ettema T.J."/>
        </authorList>
    </citation>
    <scope>NUCLEOTIDE SEQUENCE</scope>
</reference>
<sequence>MEQIGITSAEIANGADVVLPIDLSRHSEFVITADAMPAGITIDLSYQDDGGNELGTVIALDLVATGPPVLDTGLSSNHLQSITTKLVVTVANASGGPLSPRIVVFGISR</sequence>
<protein>
    <submittedName>
        <fullName evidence="1">Uncharacterized protein</fullName>
    </submittedName>
</protein>
<dbReference type="EMBL" id="LAZR01001669">
    <property type="protein sequence ID" value="KKN41080.1"/>
    <property type="molecule type" value="Genomic_DNA"/>
</dbReference>
<dbReference type="AlphaFoldDB" id="A0A0F9QAS9"/>
<name>A0A0F9QAS9_9ZZZZ</name>
<comment type="caution">
    <text evidence="1">The sequence shown here is derived from an EMBL/GenBank/DDBJ whole genome shotgun (WGS) entry which is preliminary data.</text>
</comment>
<proteinExistence type="predicted"/>
<gene>
    <name evidence="1" type="ORF">LCGC14_0726890</name>
</gene>
<evidence type="ECO:0000313" key="1">
    <source>
        <dbReference type="EMBL" id="KKN41080.1"/>
    </source>
</evidence>
<organism evidence="1">
    <name type="scientific">marine sediment metagenome</name>
    <dbReference type="NCBI Taxonomy" id="412755"/>
    <lineage>
        <taxon>unclassified sequences</taxon>
        <taxon>metagenomes</taxon>
        <taxon>ecological metagenomes</taxon>
    </lineage>
</organism>
<accession>A0A0F9QAS9</accession>